<dbReference type="InterPro" id="IPR011379">
    <property type="entry name" value="MazG-related_GP37"/>
</dbReference>
<dbReference type="AlphaFoldDB" id="A0A381V448"/>
<gene>
    <name evidence="2" type="ORF">METZ01_LOCUS87828</name>
</gene>
<accession>A0A381V448</accession>
<reference evidence="2" key="1">
    <citation type="submission" date="2018-05" db="EMBL/GenBank/DDBJ databases">
        <authorList>
            <person name="Lanie J.A."/>
            <person name="Ng W.-L."/>
            <person name="Kazmierczak K.M."/>
            <person name="Andrzejewski T.M."/>
            <person name="Davidsen T.M."/>
            <person name="Wayne K.J."/>
            <person name="Tettelin H."/>
            <person name="Glass J.I."/>
            <person name="Rusch D."/>
            <person name="Podicherti R."/>
            <person name="Tsui H.-C.T."/>
            <person name="Winkler M.E."/>
        </authorList>
    </citation>
    <scope>NUCLEOTIDE SEQUENCE</scope>
</reference>
<evidence type="ECO:0000313" key="2">
    <source>
        <dbReference type="EMBL" id="SVA34974.1"/>
    </source>
</evidence>
<sequence>MSDIKDFFETYCDFVTKVTSDPSLNIEDLKKAMSEIHENSDVDVPRLLTGALGLSSETGEFVEIVKKMYLQGKPADEENIFHMKRELGDIMWYWVTACMALNLDPVEVISENQKKLEARYGEEFTINQSEVRAKGDL</sequence>
<protein>
    <recommendedName>
        <fullName evidence="1">NTP pyrophosphohydrolase MazG-like domain-containing protein</fullName>
    </recommendedName>
</protein>
<proteinExistence type="predicted"/>
<dbReference type="PIRSF" id="PIRSF006639">
    <property type="entry name" value="UCP006639_pph"/>
    <property type="match status" value="1"/>
</dbReference>
<name>A0A381V448_9ZZZZ</name>
<organism evidence="2">
    <name type="scientific">marine metagenome</name>
    <dbReference type="NCBI Taxonomy" id="408172"/>
    <lineage>
        <taxon>unclassified sequences</taxon>
        <taxon>metagenomes</taxon>
        <taxon>ecological metagenomes</taxon>
    </lineage>
</organism>
<dbReference type="Pfam" id="PF03819">
    <property type="entry name" value="MazG"/>
    <property type="match status" value="1"/>
</dbReference>
<dbReference type="EMBL" id="UINC01007764">
    <property type="protein sequence ID" value="SVA34974.1"/>
    <property type="molecule type" value="Genomic_DNA"/>
</dbReference>
<dbReference type="Gene3D" id="1.10.287.1080">
    <property type="entry name" value="MazG-like"/>
    <property type="match status" value="1"/>
</dbReference>
<evidence type="ECO:0000259" key="1">
    <source>
        <dbReference type="Pfam" id="PF03819"/>
    </source>
</evidence>
<feature type="domain" description="NTP pyrophosphohydrolase MazG-like" evidence="1">
    <location>
        <begin position="52"/>
        <end position="120"/>
    </location>
</feature>
<dbReference type="InterPro" id="IPR004518">
    <property type="entry name" value="MazG-like_dom"/>
</dbReference>
<dbReference type="SUPFAM" id="SSF101386">
    <property type="entry name" value="all-alpha NTP pyrophosphatases"/>
    <property type="match status" value="1"/>
</dbReference>